<dbReference type="InterPro" id="IPR013762">
    <property type="entry name" value="Integrase-like_cat_sf"/>
</dbReference>
<dbReference type="InterPro" id="IPR010998">
    <property type="entry name" value="Integrase_recombinase_N"/>
</dbReference>
<feature type="domain" description="Tyr recombinase" evidence="6">
    <location>
        <begin position="208"/>
        <end position="392"/>
    </location>
</feature>
<dbReference type="InterPro" id="IPR050808">
    <property type="entry name" value="Phage_Integrase"/>
</dbReference>
<dbReference type="Gene3D" id="3.30.160.390">
    <property type="entry name" value="Integrase, DNA-binding domain"/>
    <property type="match status" value="1"/>
</dbReference>
<dbReference type="PROSITE" id="PS51898">
    <property type="entry name" value="TYR_RECOMBINASE"/>
    <property type="match status" value="1"/>
</dbReference>
<evidence type="ECO:0000256" key="3">
    <source>
        <dbReference type="ARBA" id="ARBA00023125"/>
    </source>
</evidence>
<name>A0ABU5MF18_9GAMM</name>
<protein>
    <submittedName>
        <fullName evidence="7">Integrase arm-type DNA-binding domain-containing protein</fullName>
    </submittedName>
</protein>
<keyword evidence="4" id="KW-0233">DNA recombination</keyword>
<feature type="region of interest" description="Disordered" evidence="5">
    <location>
        <begin position="1"/>
        <end position="27"/>
    </location>
</feature>
<dbReference type="InterPro" id="IPR011010">
    <property type="entry name" value="DNA_brk_join_enz"/>
</dbReference>
<dbReference type="InterPro" id="IPR002104">
    <property type="entry name" value="Integrase_catalytic"/>
</dbReference>
<keyword evidence="8" id="KW-1185">Reference proteome</keyword>
<dbReference type="Gene3D" id="1.10.150.130">
    <property type="match status" value="1"/>
</dbReference>
<dbReference type="InterPro" id="IPR025166">
    <property type="entry name" value="Integrase_DNA_bind_dom"/>
</dbReference>
<comment type="caution">
    <text evidence="7">The sequence shown here is derived from an EMBL/GenBank/DDBJ whole genome shotgun (WGS) entry which is preliminary data.</text>
</comment>
<comment type="similarity">
    <text evidence="1">Belongs to the 'phage' integrase family.</text>
</comment>
<dbReference type="GO" id="GO:0003677">
    <property type="term" value="F:DNA binding"/>
    <property type="evidence" value="ECO:0007669"/>
    <property type="project" value="UniProtKB-KW"/>
</dbReference>
<evidence type="ECO:0000256" key="5">
    <source>
        <dbReference type="SAM" id="MobiDB-lite"/>
    </source>
</evidence>
<keyword evidence="3 7" id="KW-0238">DNA-binding</keyword>
<dbReference type="PANTHER" id="PTHR30629">
    <property type="entry name" value="PROPHAGE INTEGRASE"/>
    <property type="match status" value="1"/>
</dbReference>
<dbReference type="PANTHER" id="PTHR30629:SF2">
    <property type="entry name" value="PROPHAGE INTEGRASE INTS-RELATED"/>
    <property type="match status" value="1"/>
</dbReference>
<evidence type="ECO:0000259" key="6">
    <source>
        <dbReference type="PROSITE" id="PS51898"/>
    </source>
</evidence>
<gene>
    <name evidence="7" type="ORF">U5F72_05965</name>
</gene>
<evidence type="ECO:0000313" key="7">
    <source>
        <dbReference type="EMBL" id="MDZ7511353.1"/>
    </source>
</evidence>
<organism evidence="7 8">
    <name type="scientific">Stenotrophomonas muris</name>
    <dbReference type="NCBI Taxonomy" id="2963283"/>
    <lineage>
        <taxon>Bacteria</taxon>
        <taxon>Pseudomonadati</taxon>
        <taxon>Pseudomonadota</taxon>
        <taxon>Gammaproteobacteria</taxon>
        <taxon>Lysobacterales</taxon>
        <taxon>Lysobacteraceae</taxon>
        <taxon>Stenotrophomonas</taxon>
    </lineage>
</organism>
<sequence length="413" mass="46071">MPRTVAPLTDTAIRKAKPGPKPTKLRDGGGLYVQLNPDGSRWWRWDYRRPVTGKRNTLSLGTYPEVSLADARGRQAEARRLLASGIDPGEHRKAAKVAGVEKAANSFEVVTREWLGKQKWVESYRCKVVAWMDNDVFPWIGGRPVAELAAPDFLRVARRIEERGAIESAHRIMQNCGQVMRYAVATGRADRNPVADLRGALAPPMERHHAAITDPRELGGLLRAIDGYAGDASTRAALRLAPLVFVRPGELRHAEWSEIDLDAGEWNIPAHKMKMREPHLVPLSSQAVAILRDLQPLTGHRQYVFPGGRSPKRPLSDNALTAALRRMGFDKETMTAHGFRATARTLLDEVLGWRPDLIEHQLAHAVRDPNGRAYNRTSHLAERRKMMQAWADYLDALEADTGSTVVQFKPKAA</sequence>
<dbReference type="Proteomes" id="UP001290894">
    <property type="component" value="Unassembled WGS sequence"/>
</dbReference>
<keyword evidence="2" id="KW-0229">DNA integration</keyword>
<evidence type="ECO:0000256" key="1">
    <source>
        <dbReference type="ARBA" id="ARBA00008857"/>
    </source>
</evidence>
<dbReference type="InterPro" id="IPR038488">
    <property type="entry name" value="Integrase_DNA-bd_sf"/>
</dbReference>
<dbReference type="SUPFAM" id="SSF56349">
    <property type="entry name" value="DNA breaking-rejoining enzymes"/>
    <property type="match status" value="1"/>
</dbReference>
<dbReference type="InterPro" id="IPR053876">
    <property type="entry name" value="Phage_int_M"/>
</dbReference>
<dbReference type="CDD" id="cd00801">
    <property type="entry name" value="INT_P4_C"/>
    <property type="match status" value="1"/>
</dbReference>
<accession>A0ABU5MF18</accession>
<dbReference type="Gene3D" id="1.10.443.10">
    <property type="entry name" value="Intergrase catalytic core"/>
    <property type="match status" value="1"/>
</dbReference>
<dbReference type="EMBL" id="JAXUAC010000008">
    <property type="protein sequence ID" value="MDZ7511353.1"/>
    <property type="molecule type" value="Genomic_DNA"/>
</dbReference>
<dbReference type="RefSeq" id="WP_134808754.1">
    <property type="nucleotide sequence ID" value="NZ_CP196982.1"/>
</dbReference>
<dbReference type="Pfam" id="PF00589">
    <property type="entry name" value="Phage_integrase"/>
    <property type="match status" value="1"/>
</dbReference>
<evidence type="ECO:0000256" key="4">
    <source>
        <dbReference type="ARBA" id="ARBA00023172"/>
    </source>
</evidence>
<evidence type="ECO:0000256" key="2">
    <source>
        <dbReference type="ARBA" id="ARBA00022908"/>
    </source>
</evidence>
<evidence type="ECO:0000313" key="8">
    <source>
        <dbReference type="Proteomes" id="UP001290894"/>
    </source>
</evidence>
<proteinExistence type="inferred from homology"/>
<dbReference type="Pfam" id="PF22022">
    <property type="entry name" value="Phage_int_M"/>
    <property type="match status" value="1"/>
</dbReference>
<reference evidence="7 8" key="1">
    <citation type="submission" date="2023-12" db="EMBL/GenBank/DDBJ databases">
        <title>'Antibacterial potential of Stenotrophomonas maltophilia cystic fibrosis isolates' (manuscript under preparation).</title>
        <authorList>
            <person name="Crisan C.V."/>
            <person name="Pettis M."/>
            <person name="Goldberg J.B."/>
        </authorList>
    </citation>
    <scope>NUCLEOTIDE SEQUENCE [LARGE SCALE GENOMIC DNA]</scope>
    <source>
        <strain evidence="7 8">CCV155</strain>
    </source>
</reference>
<dbReference type="Pfam" id="PF13356">
    <property type="entry name" value="Arm-DNA-bind_3"/>
    <property type="match status" value="1"/>
</dbReference>